<accession>A0A9N7AYV0</accession>
<dbReference type="KEGG" id="mcai:MCCG_0985"/>
<organism evidence="2 3">
    <name type="scientific">Mycoplasma capricolum subsp. capripneumoniae 87001</name>
    <dbReference type="NCBI Taxonomy" id="1124992"/>
    <lineage>
        <taxon>Bacteria</taxon>
        <taxon>Bacillati</taxon>
        <taxon>Mycoplasmatota</taxon>
        <taxon>Mollicutes</taxon>
        <taxon>Mycoplasmataceae</taxon>
        <taxon>Mycoplasma</taxon>
    </lineage>
</organism>
<reference evidence="2 3" key="1">
    <citation type="submission" date="2013-12" db="EMBL/GenBank/DDBJ databases">
        <authorList>
            <person name="Wang R."/>
            <person name="Li Y."/>
            <person name="Zheng H."/>
            <person name="Xin J."/>
        </authorList>
    </citation>
    <scope>NUCLEOTIDE SEQUENCE [LARGE SCALE GENOMIC DNA]</scope>
    <source>
        <strain evidence="2 3">87001</strain>
    </source>
</reference>
<dbReference type="EMBL" id="CP006959">
    <property type="protein sequence ID" value="AJK51899.1"/>
    <property type="molecule type" value="Genomic_DNA"/>
</dbReference>
<evidence type="ECO:0000313" key="3">
    <source>
        <dbReference type="Proteomes" id="UP000031910"/>
    </source>
</evidence>
<name>A0A9N7AYV0_MYCCC</name>
<proteinExistence type="predicted"/>
<dbReference type="AlphaFoldDB" id="A0A9N7AYV0"/>
<dbReference type="RefSeq" id="WP_019269756.1">
    <property type="nucleotide sequence ID" value="NZ_CP006959.1"/>
</dbReference>
<keyword evidence="1" id="KW-0175">Coiled coil</keyword>
<sequence length="128" mass="14947">MKKLVVILAAISVFSASGFSYVRYKNVHNQKSVINKHQNKIKRIEKQLKSINDDINIKENELKSLLLEDEKNLISSKDKINKLKQEQRDLVKKDLDQKQMISKLTKDLTNLKLESETKKDQKIKLNLN</sequence>
<gene>
    <name evidence="2" type="ORF">MCCG_0985</name>
</gene>
<evidence type="ECO:0000313" key="2">
    <source>
        <dbReference type="EMBL" id="AJK51899.1"/>
    </source>
</evidence>
<dbReference type="Proteomes" id="UP000031910">
    <property type="component" value="Chromosome"/>
</dbReference>
<evidence type="ECO:0000256" key="1">
    <source>
        <dbReference type="SAM" id="Coils"/>
    </source>
</evidence>
<feature type="coiled-coil region" evidence="1">
    <location>
        <begin position="27"/>
        <end position="121"/>
    </location>
</feature>
<keyword evidence="3" id="KW-1185">Reference proteome</keyword>
<protein>
    <submittedName>
        <fullName evidence="2">Uncharacterized protein</fullName>
    </submittedName>
</protein>